<sequence length="37" mass="4137">MGLKTAQYEAYQAISRLSKRASKGTSDRHGSEQQSKH</sequence>
<dbReference type="EMBL" id="NNRN01000053">
    <property type="protein sequence ID" value="OYR26962.1"/>
    <property type="molecule type" value="Genomic_DNA"/>
</dbReference>
<evidence type="ECO:0000313" key="3">
    <source>
        <dbReference type="Proteomes" id="UP000216363"/>
    </source>
</evidence>
<reference evidence="2 3" key="1">
    <citation type="submission" date="2017-07" db="EMBL/GenBank/DDBJ databases">
        <title>Draft genome of Ochrobactrum lupini type strain LUP21.</title>
        <authorList>
            <person name="Krzyzanowska D.M."/>
            <person name="Jafra S."/>
        </authorList>
    </citation>
    <scope>NUCLEOTIDE SEQUENCE [LARGE SCALE GENOMIC DNA]</scope>
    <source>
        <strain evidence="2 3">LUP21</strain>
    </source>
</reference>
<protein>
    <submittedName>
        <fullName evidence="2">Uncharacterized protein</fullName>
    </submittedName>
</protein>
<gene>
    <name evidence="2" type="ORF">CES86_3315</name>
</gene>
<feature type="region of interest" description="Disordered" evidence="1">
    <location>
        <begin position="18"/>
        <end position="37"/>
    </location>
</feature>
<proteinExistence type="predicted"/>
<dbReference type="AlphaFoldDB" id="A0A256GIM1"/>
<name>A0A256GIM1_9HYPH</name>
<organism evidence="2 3">
    <name type="scientific">Brucella lupini</name>
    <dbReference type="NCBI Taxonomy" id="255457"/>
    <lineage>
        <taxon>Bacteria</taxon>
        <taxon>Pseudomonadati</taxon>
        <taxon>Pseudomonadota</taxon>
        <taxon>Alphaproteobacteria</taxon>
        <taxon>Hyphomicrobiales</taxon>
        <taxon>Brucellaceae</taxon>
        <taxon>Brucella/Ochrobactrum group</taxon>
        <taxon>Brucella</taxon>
    </lineage>
</organism>
<evidence type="ECO:0000256" key="1">
    <source>
        <dbReference type="SAM" id="MobiDB-lite"/>
    </source>
</evidence>
<accession>A0A256GIM1</accession>
<evidence type="ECO:0000313" key="2">
    <source>
        <dbReference type="EMBL" id="OYR26962.1"/>
    </source>
</evidence>
<dbReference type="Proteomes" id="UP000216363">
    <property type="component" value="Unassembled WGS sequence"/>
</dbReference>
<comment type="caution">
    <text evidence="2">The sequence shown here is derived from an EMBL/GenBank/DDBJ whole genome shotgun (WGS) entry which is preliminary data.</text>
</comment>
<feature type="compositionally biased region" description="Basic and acidic residues" evidence="1">
    <location>
        <begin position="25"/>
        <end position="37"/>
    </location>
</feature>